<dbReference type="AlphaFoldDB" id="W1PUL9"/>
<dbReference type="InterPro" id="IPR036875">
    <property type="entry name" value="Znf_CCHC_sf"/>
</dbReference>
<evidence type="ECO:0000313" key="4">
    <source>
        <dbReference type="Proteomes" id="UP000017836"/>
    </source>
</evidence>
<sequence length="606" mass="67371">MESTINQGVTSTENSVGSENGDMSGKMIVGVESLSENAQNETERLENVDPNLIMEHGTEGAHESESLVNINPNVVVKLCPEGAKESEKLANVNPNVVMELDSRAANESQSLATNDPNLVMELNVGFANGCRSLANVDPNEVMEIDSDSAGKEIVVNVNPIPLGSVDKPYIGMVFDSEEAAREFYDAYARHVGFISRASKTARSMRDGTFIRRDLVCSKEGFRAQKYQAKLRPRPQTREGCKAMVRVKKEGSKWILTRFIEEHNHPLGNARKLDPMRPLDPMKGKMVADVDSSYVGNSLDEPGRLENVDAPAVMELCSGRANEEMAVDVNPPDENADEPKVGMLFESEAAAKEFYNAYARQMGFSTRSSKTIRSMRDGRFIRRDFVCSKEGFRSSKNPATLRPRAQTREGCNAMIRVKREGNKWLLTKFIKEHNHAMVPQGKVHLLRSHRRSSGMMRSPMLTLDDPSATPFSANRIEIHPSWDPIQTTRYNELCNLAVKCATEGAVNELVYNFAMKTLRKAQEDISFVRKNIGSPTQATSRSKPVSEDQAKKKRQCLTCRDFGHDQRNCPNKGNVGVVLTTNGSLDMNQPFAYPDTQTVRPSPFAAI</sequence>
<evidence type="ECO:0000313" key="3">
    <source>
        <dbReference type="EMBL" id="ERN11005.1"/>
    </source>
</evidence>
<dbReference type="GO" id="GO:0008270">
    <property type="term" value="F:zinc ion binding"/>
    <property type="evidence" value="ECO:0007669"/>
    <property type="project" value="InterPro"/>
</dbReference>
<dbReference type="PANTHER" id="PTHR46328">
    <property type="entry name" value="FAR-RED IMPAIRED RESPONSIVE (FAR1) FAMILY PROTEIN-RELATED"/>
    <property type="match status" value="1"/>
</dbReference>
<feature type="compositionally biased region" description="Polar residues" evidence="1">
    <location>
        <begin position="1"/>
        <end position="18"/>
    </location>
</feature>
<name>W1PUL9_AMBTC</name>
<feature type="domain" description="FAR1" evidence="2">
    <location>
        <begin position="182"/>
        <end position="266"/>
    </location>
</feature>
<dbReference type="InterPro" id="IPR004330">
    <property type="entry name" value="FAR1_DNA_bnd_dom"/>
</dbReference>
<dbReference type="EMBL" id="KI392710">
    <property type="protein sequence ID" value="ERN11005.1"/>
    <property type="molecule type" value="Genomic_DNA"/>
</dbReference>
<protein>
    <recommendedName>
        <fullName evidence="2">FAR1 domain-containing protein</fullName>
    </recommendedName>
</protein>
<evidence type="ECO:0000259" key="2">
    <source>
        <dbReference type="Pfam" id="PF03101"/>
    </source>
</evidence>
<dbReference type="PANTHER" id="PTHR46328:SF42">
    <property type="entry name" value="PROTEIN FAR1-RELATED SEQUENCE 5-LIKE ISOFORM X1"/>
    <property type="match status" value="1"/>
</dbReference>
<dbReference type="OMA" id="WILTRFI"/>
<dbReference type="HOGENOM" id="CLU_450838_0_0_1"/>
<proteinExistence type="predicted"/>
<organism evidence="3 4">
    <name type="scientific">Amborella trichopoda</name>
    <dbReference type="NCBI Taxonomy" id="13333"/>
    <lineage>
        <taxon>Eukaryota</taxon>
        <taxon>Viridiplantae</taxon>
        <taxon>Streptophyta</taxon>
        <taxon>Embryophyta</taxon>
        <taxon>Tracheophyta</taxon>
        <taxon>Spermatophyta</taxon>
        <taxon>Magnoliopsida</taxon>
        <taxon>Amborellales</taxon>
        <taxon>Amborellaceae</taxon>
        <taxon>Amborella</taxon>
    </lineage>
</organism>
<gene>
    <name evidence="3" type="ORF">AMTR_s00024p00018300</name>
</gene>
<reference evidence="4" key="1">
    <citation type="journal article" date="2013" name="Science">
        <title>The Amborella genome and the evolution of flowering plants.</title>
        <authorList>
            <consortium name="Amborella Genome Project"/>
        </authorList>
    </citation>
    <scope>NUCLEOTIDE SEQUENCE [LARGE SCALE GENOMIC DNA]</scope>
</reference>
<dbReference type="eggNOG" id="ENOG502RX8G">
    <property type="taxonomic scope" value="Eukaryota"/>
</dbReference>
<feature type="region of interest" description="Disordered" evidence="1">
    <location>
        <begin position="1"/>
        <end position="24"/>
    </location>
</feature>
<dbReference type="Proteomes" id="UP000017836">
    <property type="component" value="Unassembled WGS sequence"/>
</dbReference>
<evidence type="ECO:0000256" key="1">
    <source>
        <dbReference type="SAM" id="MobiDB-lite"/>
    </source>
</evidence>
<accession>W1PUL9</accession>
<feature type="domain" description="FAR1" evidence="2">
    <location>
        <begin position="352"/>
        <end position="438"/>
    </location>
</feature>
<keyword evidence="4" id="KW-1185">Reference proteome</keyword>
<dbReference type="Gramene" id="ERN11005">
    <property type="protein sequence ID" value="ERN11005"/>
    <property type="gene ID" value="AMTR_s00024p00018300"/>
</dbReference>
<dbReference type="Pfam" id="PF03101">
    <property type="entry name" value="FAR1"/>
    <property type="match status" value="2"/>
</dbReference>
<dbReference type="GO" id="GO:0003676">
    <property type="term" value="F:nucleic acid binding"/>
    <property type="evidence" value="ECO:0007669"/>
    <property type="project" value="InterPro"/>
</dbReference>
<dbReference type="SUPFAM" id="SSF57756">
    <property type="entry name" value="Retrovirus zinc finger-like domains"/>
    <property type="match status" value="1"/>
</dbReference>